<comment type="caution">
    <text evidence="1">The sequence shown here is derived from an EMBL/GenBank/DDBJ whole genome shotgun (WGS) entry which is preliminary data.</text>
</comment>
<proteinExistence type="predicted"/>
<evidence type="ECO:0000313" key="1">
    <source>
        <dbReference type="EMBL" id="GAG66434.1"/>
    </source>
</evidence>
<reference evidence="1" key="1">
    <citation type="journal article" date="2014" name="Front. Microbiol.">
        <title>High frequency of phylogenetically diverse reductive dehalogenase-homologous genes in deep subseafloor sedimentary metagenomes.</title>
        <authorList>
            <person name="Kawai M."/>
            <person name="Futagami T."/>
            <person name="Toyoda A."/>
            <person name="Takaki Y."/>
            <person name="Nishi S."/>
            <person name="Hori S."/>
            <person name="Arai W."/>
            <person name="Tsubouchi T."/>
            <person name="Morono Y."/>
            <person name="Uchiyama I."/>
            <person name="Ito T."/>
            <person name="Fujiyama A."/>
            <person name="Inagaki F."/>
            <person name="Takami H."/>
        </authorList>
    </citation>
    <scope>NUCLEOTIDE SEQUENCE</scope>
    <source>
        <strain evidence="1">Expedition CK06-06</strain>
    </source>
</reference>
<sequence>MQLRITLYKTFTNEANMQASRDSVKSKAVAAGYHFEWDCKG</sequence>
<accession>X0ZB65</accession>
<dbReference type="EMBL" id="BART01002700">
    <property type="protein sequence ID" value="GAG66434.1"/>
    <property type="molecule type" value="Genomic_DNA"/>
</dbReference>
<organism evidence="1">
    <name type="scientific">marine sediment metagenome</name>
    <dbReference type="NCBI Taxonomy" id="412755"/>
    <lineage>
        <taxon>unclassified sequences</taxon>
        <taxon>metagenomes</taxon>
        <taxon>ecological metagenomes</taxon>
    </lineage>
</organism>
<name>X0ZB65_9ZZZZ</name>
<protein>
    <submittedName>
        <fullName evidence="1">Uncharacterized protein</fullName>
    </submittedName>
</protein>
<dbReference type="AlphaFoldDB" id="X0ZB65"/>
<gene>
    <name evidence="1" type="ORF">S01H4_08029</name>
</gene>